<sequence length="76" mass="7984">MQGQKLTSPNGEPQLVGEIRTRNGGSSVSSCQAILNQELSVQAKDEFWVTLGLEQAAASCILPSQPLRPGVCSAVT</sequence>
<feature type="compositionally biased region" description="Polar residues" evidence="1">
    <location>
        <begin position="1"/>
        <end position="11"/>
    </location>
</feature>
<proteinExistence type="predicted"/>
<evidence type="ECO:0000256" key="1">
    <source>
        <dbReference type="SAM" id="MobiDB-lite"/>
    </source>
</evidence>
<dbReference type="AlphaFoldDB" id="L9KWA3"/>
<dbReference type="EMBL" id="KB320621">
    <property type="protein sequence ID" value="ELW67215.1"/>
    <property type="molecule type" value="Genomic_DNA"/>
</dbReference>
<name>L9KWA3_TUPCH</name>
<evidence type="ECO:0000313" key="2">
    <source>
        <dbReference type="EMBL" id="ELW67215.1"/>
    </source>
</evidence>
<dbReference type="Proteomes" id="UP000011518">
    <property type="component" value="Unassembled WGS sequence"/>
</dbReference>
<dbReference type="InParanoid" id="L9KWA3"/>
<reference evidence="3" key="2">
    <citation type="journal article" date="2013" name="Nat. Commun.">
        <title>Genome of the Chinese tree shrew.</title>
        <authorList>
            <person name="Fan Y."/>
            <person name="Huang Z.Y."/>
            <person name="Cao C.C."/>
            <person name="Chen C.S."/>
            <person name="Chen Y.X."/>
            <person name="Fan D.D."/>
            <person name="He J."/>
            <person name="Hou H.L."/>
            <person name="Hu L."/>
            <person name="Hu X.T."/>
            <person name="Jiang X.T."/>
            <person name="Lai R."/>
            <person name="Lang Y.S."/>
            <person name="Liang B."/>
            <person name="Liao S.G."/>
            <person name="Mu D."/>
            <person name="Ma Y.Y."/>
            <person name="Niu Y.Y."/>
            <person name="Sun X.Q."/>
            <person name="Xia J.Q."/>
            <person name="Xiao J."/>
            <person name="Xiong Z.Q."/>
            <person name="Xu L."/>
            <person name="Yang L."/>
            <person name="Zhang Y."/>
            <person name="Zhao W."/>
            <person name="Zhao X.D."/>
            <person name="Zheng Y.T."/>
            <person name="Zhou J.M."/>
            <person name="Zhu Y.B."/>
            <person name="Zhang G.J."/>
            <person name="Wang J."/>
            <person name="Yao Y.G."/>
        </authorList>
    </citation>
    <scope>NUCLEOTIDE SEQUENCE [LARGE SCALE GENOMIC DNA]</scope>
</reference>
<feature type="region of interest" description="Disordered" evidence="1">
    <location>
        <begin position="1"/>
        <end position="25"/>
    </location>
</feature>
<accession>L9KWA3</accession>
<protein>
    <submittedName>
        <fullName evidence="2">Uncharacterized protein</fullName>
    </submittedName>
</protein>
<reference evidence="3" key="1">
    <citation type="submission" date="2012-07" db="EMBL/GenBank/DDBJ databases">
        <title>Genome of the Chinese tree shrew, a rising model animal genetically related to primates.</title>
        <authorList>
            <person name="Zhang G."/>
            <person name="Fan Y."/>
            <person name="Yao Y."/>
            <person name="Huang Z."/>
        </authorList>
    </citation>
    <scope>NUCLEOTIDE SEQUENCE [LARGE SCALE GENOMIC DNA]</scope>
</reference>
<evidence type="ECO:0000313" key="3">
    <source>
        <dbReference type="Proteomes" id="UP000011518"/>
    </source>
</evidence>
<organism evidence="2 3">
    <name type="scientific">Tupaia chinensis</name>
    <name type="common">Chinese tree shrew</name>
    <name type="synonym">Tupaia belangeri chinensis</name>
    <dbReference type="NCBI Taxonomy" id="246437"/>
    <lineage>
        <taxon>Eukaryota</taxon>
        <taxon>Metazoa</taxon>
        <taxon>Chordata</taxon>
        <taxon>Craniata</taxon>
        <taxon>Vertebrata</taxon>
        <taxon>Euteleostomi</taxon>
        <taxon>Mammalia</taxon>
        <taxon>Eutheria</taxon>
        <taxon>Euarchontoglires</taxon>
        <taxon>Scandentia</taxon>
        <taxon>Tupaiidae</taxon>
        <taxon>Tupaia</taxon>
    </lineage>
</organism>
<keyword evidence="3" id="KW-1185">Reference proteome</keyword>
<gene>
    <name evidence="2" type="ORF">TREES_T100011858</name>
</gene>